<keyword evidence="3" id="KW-1185">Reference proteome</keyword>
<evidence type="ECO:0000313" key="2">
    <source>
        <dbReference type="EMBL" id="NYD68957.1"/>
    </source>
</evidence>
<feature type="region of interest" description="Disordered" evidence="1">
    <location>
        <begin position="1"/>
        <end position="55"/>
    </location>
</feature>
<feature type="compositionally biased region" description="Polar residues" evidence="1">
    <location>
        <begin position="24"/>
        <end position="33"/>
    </location>
</feature>
<dbReference type="RefSeq" id="WP_179546277.1">
    <property type="nucleotide sequence ID" value="NZ_BSEW01000001.1"/>
</dbReference>
<organism evidence="2 3">
    <name type="scientific">Herbiconiux flava</name>
    <dbReference type="NCBI Taxonomy" id="881268"/>
    <lineage>
        <taxon>Bacteria</taxon>
        <taxon>Bacillati</taxon>
        <taxon>Actinomycetota</taxon>
        <taxon>Actinomycetes</taxon>
        <taxon>Micrococcales</taxon>
        <taxon>Microbacteriaceae</taxon>
        <taxon>Herbiconiux</taxon>
    </lineage>
</organism>
<dbReference type="EMBL" id="JACCBM010000001">
    <property type="protein sequence ID" value="NYD68957.1"/>
    <property type="molecule type" value="Genomic_DNA"/>
</dbReference>
<name>A0A852SM39_9MICO</name>
<evidence type="ECO:0000256" key="1">
    <source>
        <dbReference type="SAM" id="MobiDB-lite"/>
    </source>
</evidence>
<gene>
    <name evidence="2" type="ORF">BJ984_000115</name>
</gene>
<comment type="caution">
    <text evidence="2">The sequence shown here is derived from an EMBL/GenBank/DDBJ whole genome shotgun (WGS) entry which is preliminary data.</text>
</comment>
<dbReference type="Proteomes" id="UP000549913">
    <property type="component" value="Unassembled WGS sequence"/>
</dbReference>
<evidence type="ECO:0000313" key="3">
    <source>
        <dbReference type="Proteomes" id="UP000549913"/>
    </source>
</evidence>
<reference evidence="2 3" key="1">
    <citation type="submission" date="2020-07" db="EMBL/GenBank/DDBJ databases">
        <title>Sequencing the genomes of 1000 actinobacteria strains.</title>
        <authorList>
            <person name="Klenk H.-P."/>
        </authorList>
    </citation>
    <scope>NUCLEOTIDE SEQUENCE [LARGE SCALE GENOMIC DNA]</scope>
    <source>
        <strain evidence="2 3">DSM 26474</strain>
    </source>
</reference>
<accession>A0A852SM39</accession>
<protein>
    <submittedName>
        <fullName evidence="2">Uncharacterized protein</fullName>
    </submittedName>
</protein>
<proteinExistence type="predicted"/>
<dbReference type="AlphaFoldDB" id="A0A852SM39"/>
<sequence length="55" mass="5467">MTAKDGSTDVSDSEKERAEDLPDGSSSDGSTSEPGEDTVSGGGAQDSGDQDGDTE</sequence>